<accession>A0A1A9WBC4</accession>
<keyword evidence="1" id="KW-1133">Transmembrane helix</keyword>
<evidence type="ECO:0000256" key="1">
    <source>
        <dbReference type="SAM" id="Phobius"/>
    </source>
</evidence>
<feature type="transmembrane region" description="Helical" evidence="1">
    <location>
        <begin position="100"/>
        <end position="123"/>
    </location>
</feature>
<keyword evidence="1" id="KW-0812">Transmembrane</keyword>
<protein>
    <submittedName>
        <fullName evidence="2">Uncharacterized protein</fullName>
    </submittedName>
</protein>
<dbReference type="Proteomes" id="UP000091820">
    <property type="component" value="Unassembled WGS sequence"/>
</dbReference>
<dbReference type="AlphaFoldDB" id="A0A1A9WBC4"/>
<reference evidence="3" key="1">
    <citation type="submission" date="2014-03" db="EMBL/GenBank/DDBJ databases">
        <authorList>
            <person name="Aksoy S."/>
            <person name="Warren W."/>
            <person name="Wilson R.K."/>
        </authorList>
    </citation>
    <scope>NUCLEOTIDE SEQUENCE [LARGE SCALE GENOMIC DNA]</scope>
    <source>
        <strain evidence="3">IAEA</strain>
    </source>
</reference>
<keyword evidence="3" id="KW-1185">Reference proteome</keyword>
<name>A0A1A9WBC4_9MUSC</name>
<evidence type="ECO:0000313" key="3">
    <source>
        <dbReference type="Proteomes" id="UP000091820"/>
    </source>
</evidence>
<sequence>MVFYNCQSLLVQEVVAVGDAVVAILVVISTIHSLSSNTHNTTATREAVMIYCFQRMTSAAPKAESKLQEITSSGIGQHRMNHDTTSFEKDSQTLKSKEDYPFLILLKVPIIMWSSSIWIIVTLKLRGTPRNMH</sequence>
<evidence type="ECO:0000313" key="2">
    <source>
        <dbReference type="EnsemblMetazoa" id="GBRI013065-PA"/>
    </source>
</evidence>
<dbReference type="VEuPathDB" id="VectorBase:GBRI013065"/>
<organism evidence="2 3">
    <name type="scientific">Glossina brevipalpis</name>
    <dbReference type="NCBI Taxonomy" id="37001"/>
    <lineage>
        <taxon>Eukaryota</taxon>
        <taxon>Metazoa</taxon>
        <taxon>Ecdysozoa</taxon>
        <taxon>Arthropoda</taxon>
        <taxon>Hexapoda</taxon>
        <taxon>Insecta</taxon>
        <taxon>Pterygota</taxon>
        <taxon>Neoptera</taxon>
        <taxon>Endopterygota</taxon>
        <taxon>Diptera</taxon>
        <taxon>Brachycera</taxon>
        <taxon>Muscomorpha</taxon>
        <taxon>Hippoboscoidea</taxon>
        <taxon>Glossinidae</taxon>
        <taxon>Glossina</taxon>
    </lineage>
</organism>
<keyword evidence="1" id="KW-0472">Membrane</keyword>
<proteinExistence type="predicted"/>
<dbReference type="EnsemblMetazoa" id="GBRI013065-RA">
    <property type="protein sequence ID" value="GBRI013065-PA"/>
    <property type="gene ID" value="GBRI013065"/>
</dbReference>
<reference evidence="2" key="2">
    <citation type="submission" date="2020-05" db="UniProtKB">
        <authorList>
            <consortium name="EnsemblMetazoa"/>
        </authorList>
    </citation>
    <scope>IDENTIFICATION</scope>
    <source>
        <strain evidence="2">IAEA</strain>
    </source>
</reference>